<dbReference type="KEGG" id="thf:MA03_03985"/>
<keyword evidence="6" id="KW-0460">Magnesium</keyword>
<dbReference type="HOGENOM" id="CLU_074878_2_0_2"/>
<feature type="binding site" evidence="6">
    <location>
        <position position="93"/>
    </location>
    <ligand>
        <name>5-phospho-alpha-D-ribose 1-diphosphate</name>
        <dbReference type="ChEBI" id="CHEBI:58017"/>
        <note>ligand shared between dimeric partners</note>
    </ligand>
</feature>
<dbReference type="STRING" id="1550241.MA03_03985"/>
<dbReference type="EMBL" id="CP009961">
    <property type="protein sequence ID" value="AKG38612.1"/>
    <property type="molecule type" value="Genomic_DNA"/>
</dbReference>
<evidence type="ECO:0000313" key="9">
    <source>
        <dbReference type="Proteomes" id="UP000067434"/>
    </source>
</evidence>
<gene>
    <name evidence="6" type="primary">pyrE</name>
    <name evidence="8" type="ORF">MA03_03985</name>
</gene>
<comment type="function">
    <text evidence="6">Catalyzes the transfer of a ribosyl phosphate group from 5-phosphoribose 1-diphosphate to orotate, leading to the formation of orotidine monophosphate (OMP).</text>
</comment>
<keyword evidence="5 6" id="KW-0665">Pyrimidine biosynthesis</keyword>
<dbReference type="GeneID" id="25401362"/>
<dbReference type="Proteomes" id="UP000067434">
    <property type="component" value="Chromosome"/>
</dbReference>
<dbReference type="InterPro" id="IPR004467">
    <property type="entry name" value="Or_phspho_trans_dom"/>
</dbReference>
<sequence>MKVEEALLRIGAVQRGVFKLSSGRTSNVYIDLRKLPSHPSEFHLVVDEMARKACMLEHKVICGIAVGGLPLATGVALRLGRPLIYVRKDRKDHGTMKQLEGDYNQGQRVLLIDDVATTGGSLIEAARILRSSGLEVAEALVVVDREEGAREALRSEGIELYSLTTLKRILEVAGSV</sequence>
<dbReference type="PANTHER" id="PTHR19278:SF9">
    <property type="entry name" value="URIDINE 5'-MONOPHOSPHATE SYNTHASE"/>
    <property type="match status" value="1"/>
</dbReference>
<feature type="binding site" description="in other chain" evidence="6">
    <location>
        <begin position="113"/>
        <end position="121"/>
    </location>
    <ligand>
        <name>5-phospho-alpha-D-ribose 1-diphosphate</name>
        <dbReference type="ChEBI" id="CHEBI:58017"/>
        <note>ligand shared between dimeric partners</note>
    </ligand>
</feature>
<evidence type="ECO:0000256" key="6">
    <source>
        <dbReference type="HAMAP-Rule" id="MF_01208"/>
    </source>
</evidence>
<feature type="binding site" evidence="6">
    <location>
        <position position="117"/>
    </location>
    <ligand>
        <name>orotate</name>
        <dbReference type="ChEBI" id="CHEBI:30839"/>
    </ligand>
</feature>
<comment type="cofactor">
    <cofactor evidence="6">
        <name>Mg(2+)</name>
        <dbReference type="ChEBI" id="CHEBI:18420"/>
    </cofactor>
</comment>
<feature type="binding site" evidence="6">
    <location>
        <position position="91"/>
    </location>
    <ligand>
        <name>5-phospho-alpha-D-ribose 1-diphosphate</name>
        <dbReference type="ChEBI" id="CHEBI:58017"/>
        <note>ligand shared between dimeric partners</note>
    </ligand>
</feature>
<evidence type="ECO:0000256" key="5">
    <source>
        <dbReference type="ARBA" id="ARBA00022975"/>
    </source>
</evidence>
<dbReference type="InterPro" id="IPR023031">
    <property type="entry name" value="OPRT"/>
</dbReference>
<dbReference type="InterPro" id="IPR029057">
    <property type="entry name" value="PRTase-like"/>
</dbReference>
<comment type="pathway">
    <text evidence="1 6">Pyrimidine metabolism; UMP biosynthesis via de novo pathway; UMP from orotate: step 1/2.</text>
</comment>
<feature type="binding site" evidence="6">
    <location>
        <position position="145"/>
    </location>
    <ligand>
        <name>orotate</name>
        <dbReference type="ChEBI" id="CHEBI:30839"/>
    </ligand>
</feature>
<evidence type="ECO:0000259" key="7">
    <source>
        <dbReference type="Pfam" id="PF00156"/>
    </source>
</evidence>
<dbReference type="GO" id="GO:0019856">
    <property type="term" value="P:pyrimidine nucleobase biosynthetic process"/>
    <property type="evidence" value="ECO:0007669"/>
    <property type="project" value="TreeGrafter"/>
</dbReference>
<evidence type="ECO:0000256" key="1">
    <source>
        <dbReference type="ARBA" id="ARBA00004889"/>
    </source>
</evidence>
<feature type="binding site" evidence="6">
    <location>
        <position position="87"/>
    </location>
    <ligand>
        <name>5-phospho-alpha-D-ribose 1-diphosphate</name>
        <dbReference type="ChEBI" id="CHEBI:58017"/>
        <note>ligand shared between dimeric partners</note>
    </ligand>
</feature>
<dbReference type="NCBIfam" id="TIGR00336">
    <property type="entry name" value="pyrE"/>
    <property type="match status" value="1"/>
</dbReference>
<evidence type="ECO:0000256" key="3">
    <source>
        <dbReference type="ARBA" id="ARBA00022676"/>
    </source>
</evidence>
<comment type="subunit">
    <text evidence="6">Homodimer.</text>
</comment>
<keyword evidence="9" id="KW-1185">Reference proteome</keyword>
<dbReference type="EC" id="2.4.2.10" evidence="2 6"/>
<comment type="catalytic activity">
    <reaction evidence="6">
        <text>orotidine 5'-phosphate + diphosphate = orotate + 5-phospho-alpha-D-ribose 1-diphosphate</text>
        <dbReference type="Rhea" id="RHEA:10380"/>
        <dbReference type="ChEBI" id="CHEBI:30839"/>
        <dbReference type="ChEBI" id="CHEBI:33019"/>
        <dbReference type="ChEBI" id="CHEBI:57538"/>
        <dbReference type="ChEBI" id="CHEBI:58017"/>
        <dbReference type="EC" id="2.4.2.10"/>
    </reaction>
</comment>
<dbReference type="OrthoDB" id="9089at2157"/>
<dbReference type="GO" id="GO:0004588">
    <property type="term" value="F:orotate phosphoribosyltransferase activity"/>
    <property type="evidence" value="ECO:0007669"/>
    <property type="project" value="UniProtKB-UniRule"/>
</dbReference>
<name>A0A0F7FH61_9CREN</name>
<organism evidence="8 9">
    <name type="scientific">Infirmifilum uzonense</name>
    <dbReference type="NCBI Taxonomy" id="1550241"/>
    <lineage>
        <taxon>Archaea</taxon>
        <taxon>Thermoproteota</taxon>
        <taxon>Thermoprotei</taxon>
        <taxon>Thermofilales</taxon>
        <taxon>Thermofilaceae</taxon>
        <taxon>Infirmifilum</taxon>
    </lineage>
</organism>
<protein>
    <recommendedName>
        <fullName evidence="2 6">Orotate phosphoribosyltransferase</fullName>
        <shortName evidence="6">OPRT</shortName>
        <shortName evidence="6">OPRTase</shortName>
        <ecNumber evidence="2 6">2.4.2.10</ecNumber>
    </recommendedName>
</protein>
<dbReference type="GO" id="GO:0044205">
    <property type="term" value="P:'de novo' UMP biosynthetic process"/>
    <property type="evidence" value="ECO:0007669"/>
    <property type="project" value="UniProtKB-UniRule"/>
</dbReference>
<dbReference type="HAMAP" id="MF_01208">
    <property type="entry name" value="PyrE"/>
    <property type="match status" value="1"/>
</dbReference>
<comment type="similarity">
    <text evidence="6">Belongs to the purine/pyrimidine phosphoribosyltransferase family. PyrE subfamily.</text>
</comment>
<evidence type="ECO:0000256" key="4">
    <source>
        <dbReference type="ARBA" id="ARBA00022679"/>
    </source>
</evidence>
<keyword evidence="4 6" id="KW-0808">Transferase</keyword>
<dbReference type="SUPFAM" id="SSF53271">
    <property type="entry name" value="PRTase-like"/>
    <property type="match status" value="1"/>
</dbReference>
<reference evidence="8 9" key="1">
    <citation type="journal article" date="2015" name="Stand. Genomic Sci.">
        <title>Complete genome sequence of and proposal of Thermofilum uzonense sp. nov. a novel hyperthermophilic crenarchaeon and emended description of the genus Thermofilum.</title>
        <authorList>
            <person name="Toshchakov S.V."/>
            <person name="Korzhenkov A.A."/>
            <person name="Samarov N.I."/>
            <person name="Mazunin I.O."/>
            <person name="Mozhey O.I."/>
            <person name="Shmyr I.S."/>
            <person name="Derbikova K.S."/>
            <person name="Taranov E.A."/>
            <person name="Dominova I.N."/>
            <person name="Bonch-Osmolovskaya E.A."/>
            <person name="Patrushev M.V."/>
            <person name="Podosokorskaya O.A."/>
            <person name="Kublanov I.V."/>
        </authorList>
    </citation>
    <scope>NUCLEOTIDE SEQUENCE [LARGE SCALE GENOMIC DNA]</scope>
    <source>
        <strain evidence="8 9">1807-2</strain>
    </source>
</reference>
<dbReference type="RefSeq" id="WP_052884040.1">
    <property type="nucleotide sequence ID" value="NZ_CP009961.1"/>
</dbReference>
<feature type="domain" description="Phosphoribosyltransferase" evidence="7">
    <location>
        <begin position="57"/>
        <end position="151"/>
    </location>
</feature>
<dbReference type="CDD" id="cd06223">
    <property type="entry name" value="PRTases_typeI"/>
    <property type="match status" value="1"/>
</dbReference>
<dbReference type="InterPro" id="IPR000836">
    <property type="entry name" value="PRTase_dom"/>
</dbReference>
<evidence type="ECO:0000313" key="8">
    <source>
        <dbReference type="EMBL" id="AKG38612.1"/>
    </source>
</evidence>
<accession>A0A0F7FH61</accession>
<dbReference type="Pfam" id="PF00156">
    <property type="entry name" value="Pribosyltran"/>
    <property type="match status" value="1"/>
</dbReference>
<dbReference type="GO" id="GO:0000287">
    <property type="term" value="F:magnesium ion binding"/>
    <property type="evidence" value="ECO:0007669"/>
    <property type="project" value="UniProtKB-UniRule"/>
</dbReference>
<dbReference type="AlphaFoldDB" id="A0A0F7FH61"/>
<keyword evidence="3 6" id="KW-0328">Glycosyltransferase</keyword>
<dbReference type="PATRIC" id="fig|1550241.5.peg.848"/>
<dbReference type="PANTHER" id="PTHR19278">
    <property type="entry name" value="OROTATE PHOSPHORIBOSYLTRANSFERASE"/>
    <property type="match status" value="1"/>
</dbReference>
<proteinExistence type="inferred from homology"/>
<feature type="binding site" description="in other chain" evidence="6">
    <location>
        <position position="88"/>
    </location>
    <ligand>
        <name>5-phospho-alpha-D-ribose 1-diphosphate</name>
        <dbReference type="ChEBI" id="CHEBI:58017"/>
        <note>ligand shared between dimeric partners</note>
    </ligand>
</feature>
<dbReference type="UniPathway" id="UPA00070">
    <property type="reaction ID" value="UER00119"/>
</dbReference>
<dbReference type="Gene3D" id="3.40.50.2020">
    <property type="match status" value="1"/>
</dbReference>
<evidence type="ECO:0000256" key="2">
    <source>
        <dbReference type="ARBA" id="ARBA00011971"/>
    </source>
</evidence>